<protein>
    <submittedName>
        <fullName evidence="1">Uncharacterized protein</fullName>
    </submittedName>
</protein>
<reference evidence="1 2" key="1">
    <citation type="journal article" date="2013" name="Int. J. Syst. Evol. Microbiol.">
        <title>Comamonas guangdongensis sp. nov., isolated from subterranean forest sediment, and emended description of the genus Comamonas.</title>
        <authorList>
            <person name="Zhang J."/>
            <person name="Wang Y."/>
            <person name="Zhou S."/>
            <person name="Wu C."/>
            <person name="He J."/>
            <person name="Li F."/>
        </authorList>
    </citation>
    <scope>NUCLEOTIDE SEQUENCE [LARGE SCALE GENOMIC DNA]</scope>
    <source>
        <strain evidence="1 2">CCTCC AB2011133</strain>
    </source>
</reference>
<comment type="caution">
    <text evidence="1">The sequence shown here is derived from an EMBL/GenBank/DDBJ whole genome shotgun (WGS) entry which is preliminary data.</text>
</comment>
<organism evidence="1 2">
    <name type="scientific">Comamonas guangdongensis</name>
    <dbReference type="NCBI Taxonomy" id="510515"/>
    <lineage>
        <taxon>Bacteria</taxon>
        <taxon>Pseudomonadati</taxon>
        <taxon>Pseudomonadota</taxon>
        <taxon>Betaproteobacteria</taxon>
        <taxon>Burkholderiales</taxon>
        <taxon>Comamonadaceae</taxon>
        <taxon>Comamonas</taxon>
    </lineage>
</organism>
<proteinExistence type="predicted"/>
<accession>A0ABV3ZZ95</accession>
<gene>
    <name evidence="1" type="ORF">AB6724_18670</name>
</gene>
<sequence length="115" mass="13286">MQAFFMAIRYIYIYIYIRPKKFECGKLKSASKMATADAGDFLLRCYPLVAWKVKKMSPNGKKLPACFLLFACDLMQINRCGDKRWTGFRWTATARMSRQVLAERKPGLLSSCCSY</sequence>
<dbReference type="RefSeq" id="WP_369340038.1">
    <property type="nucleotide sequence ID" value="NZ_JBFYGN010000027.1"/>
</dbReference>
<keyword evidence="2" id="KW-1185">Reference proteome</keyword>
<evidence type="ECO:0000313" key="2">
    <source>
        <dbReference type="Proteomes" id="UP001561046"/>
    </source>
</evidence>
<evidence type="ECO:0000313" key="1">
    <source>
        <dbReference type="EMBL" id="MEX8194862.1"/>
    </source>
</evidence>
<name>A0ABV3ZZ95_9BURK</name>
<dbReference type="Proteomes" id="UP001561046">
    <property type="component" value="Unassembled WGS sequence"/>
</dbReference>
<dbReference type="EMBL" id="JBFYGN010000027">
    <property type="protein sequence ID" value="MEX8194862.1"/>
    <property type="molecule type" value="Genomic_DNA"/>
</dbReference>